<dbReference type="InterPro" id="IPR010658">
    <property type="entry name" value="Nodulin-like"/>
</dbReference>
<evidence type="ECO:0000256" key="5">
    <source>
        <dbReference type="SAM" id="Phobius"/>
    </source>
</evidence>
<evidence type="ECO:0000256" key="3">
    <source>
        <dbReference type="ARBA" id="ARBA00022989"/>
    </source>
</evidence>
<name>A0A2P5CJ28_PARAD</name>
<evidence type="ECO:0000256" key="2">
    <source>
        <dbReference type="ARBA" id="ARBA00022692"/>
    </source>
</evidence>
<dbReference type="GO" id="GO:0016020">
    <property type="term" value="C:membrane"/>
    <property type="evidence" value="ECO:0007669"/>
    <property type="project" value="UniProtKB-SubCell"/>
</dbReference>
<dbReference type="PANTHER" id="PTHR21576:SF22">
    <property type="entry name" value="F25A4.25 PROTEIN"/>
    <property type="match status" value="1"/>
</dbReference>
<reference evidence="9" key="1">
    <citation type="submission" date="2016-06" db="EMBL/GenBank/DDBJ databases">
        <title>Parallel loss of symbiosis genes in relatives of nitrogen-fixing non-legume Parasponia.</title>
        <authorList>
            <person name="Van Velzen R."/>
            <person name="Holmer R."/>
            <person name="Bu F."/>
            <person name="Rutten L."/>
            <person name="Van Zeijl A."/>
            <person name="Liu W."/>
            <person name="Santuari L."/>
            <person name="Cao Q."/>
            <person name="Sharma T."/>
            <person name="Shen D."/>
            <person name="Roswanjaya Y."/>
            <person name="Wardhani T."/>
            <person name="Kalhor M.S."/>
            <person name="Jansen J."/>
            <person name="Van den Hoogen J."/>
            <person name="Gungor B."/>
            <person name="Hartog M."/>
            <person name="Hontelez J."/>
            <person name="Verver J."/>
            <person name="Yang W.-C."/>
            <person name="Schijlen E."/>
            <person name="Repin R."/>
            <person name="Schilthuizen M."/>
            <person name="Schranz E."/>
            <person name="Heidstra R."/>
            <person name="Miyata K."/>
            <person name="Fedorova E."/>
            <person name="Kohlen W."/>
            <person name="Bisseling T."/>
            <person name="Smit S."/>
            <person name="Geurts R."/>
        </authorList>
    </citation>
    <scope>NUCLEOTIDE SEQUENCE [LARGE SCALE GENOMIC DNA]</scope>
    <source>
        <strain evidence="9">cv. WU1-14</strain>
    </source>
</reference>
<accession>A0A2P5CJ28</accession>
<keyword evidence="4 5" id="KW-0472">Membrane</keyword>
<dbReference type="EMBL" id="JXTB01000124">
    <property type="protein sequence ID" value="PON61047.1"/>
    <property type="molecule type" value="Genomic_DNA"/>
</dbReference>
<evidence type="ECO:0000256" key="4">
    <source>
        <dbReference type="ARBA" id="ARBA00023136"/>
    </source>
</evidence>
<evidence type="ECO:0000259" key="7">
    <source>
        <dbReference type="Pfam" id="PF06813"/>
    </source>
</evidence>
<feature type="signal peptide" evidence="6">
    <location>
        <begin position="1"/>
        <end position="15"/>
    </location>
</feature>
<dbReference type="Pfam" id="PF06813">
    <property type="entry name" value="Nodulin-like"/>
    <property type="match status" value="1"/>
</dbReference>
<dbReference type="Proteomes" id="UP000237105">
    <property type="component" value="Unassembled WGS sequence"/>
</dbReference>
<keyword evidence="3 5" id="KW-1133">Transmembrane helix</keyword>
<comment type="caution">
    <text evidence="8">The sequence shown here is derived from an EMBL/GenBank/DDBJ whole genome shotgun (WGS) entry which is preliminary data.</text>
</comment>
<organism evidence="8 9">
    <name type="scientific">Parasponia andersonii</name>
    <name type="common">Sponia andersonii</name>
    <dbReference type="NCBI Taxonomy" id="3476"/>
    <lineage>
        <taxon>Eukaryota</taxon>
        <taxon>Viridiplantae</taxon>
        <taxon>Streptophyta</taxon>
        <taxon>Embryophyta</taxon>
        <taxon>Tracheophyta</taxon>
        <taxon>Spermatophyta</taxon>
        <taxon>Magnoliopsida</taxon>
        <taxon>eudicotyledons</taxon>
        <taxon>Gunneridae</taxon>
        <taxon>Pentapetalae</taxon>
        <taxon>rosids</taxon>
        <taxon>fabids</taxon>
        <taxon>Rosales</taxon>
        <taxon>Cannabaceae</taxon>
        <taxon>Parasponia</taxon>
    </lineage>
</organism>
<comment type="subcellular location">
    <subcellularLocation>
        <location evidence="1">Membrane</location>
        <topology evidence="1">Multi-pass membrane protein</topology>
    </subcellularLocation>
</comment>
<keyword evidence="6" id="KW-0732">Signal</keyword>
<dbReference type="AlphaFoldDB" id="A0A2P5CJ28"/>
<keyword evidence="9" id="KW-1185">Reference proteome</keyword>
<evidence type="ECO:0000313" key="8">
    <source>
        <dbReference type="EMBL" id="PON61047.1"/>
    </source>
</evidence>
<proteinExistence type="predicted"/>
<feature type="chain" id="PRO_5015154248" evidence="6">
    <location>
        <begin position="16"/>
        <end position="214"/>
    </location>
</feature>
<feature type="domain" description="Nodulin-like" evidence="7">
    <location>
        <begin position="3"/>
        <end position="149"/>
    </location>
</feature>
<evidence type="ECO:0000313" key="9">
    <source>
        <dbReference type="Proteomes" id="UP000237105"/>
    </source>
</evidence>
<evidence type="ECO:0000256" key="6">
    <source>
        <dbReference type="SAM" id="SignalP"/>
    </source>
</evidence>
<feature type="transmembrane region" description="Helical" evidence="5">
    <location>
        <begin position="66"/>
        <end position="87"/>
    </location>
</feature>
<gene>
    <name evidence="8" type="ORF">PanWU01x14_148330</name>
</gene>
<evidence type="ECO:0000256" key="1">
    <source>
        <dbReference type="ARBA" id="ARBA00004141"/>
    </source>
</evidence>
<feature type="transmembrane region" description="Helical" evidence="5">
    <location>
        <begin position="99"/>
        <end position="119"/>
    </location>
</feature>
<protein>
    <submittedName>
        <fullName evidence="8">Nodulin-like</fullName>
    </submittedName>
</protein>
<feature type="transmembrane region" description="Helical" evidence="5">
    <location>
        <begin position="131"/>
        <end position="150"/>
    </location>
</feature>
<sequence length="214" mass="23409">MGICLFIFLGAHAQAFFDTANVVSGVHNSSGYSGTIVGIMKGFNGLSGAILVQFYATVCKGKPSTFTLMLARLPTFGSLLLMSLVRIHEANKGDEKKYLNALSLVSLAILAHLLIIIIWENKFITLSTSSRISIFVLFLFFLASPLGIAIKAQLEDLKAGALETSSITEENPLDYEELPSSDQDQVKVSSNNTMFLDEEEEDMNYLSQALGTYY</sequence>
<dbReference type="STRING" id="3476.A0A2P5CJ28"/>
<dbReference type="PANTHER" id="PTHR21576">
    <property type="entry name" value="UNCHARACTERIZED NODULIN-LIKE PROTEIN"/>
    <property type="match status" value="1"/>
</dbReference>
<dbReference type="OrthoDB" id="410267at2759"/>
<keyword evidence="2 5" id="KW-0812">Transmembrane</keyword>